<protein>
    <submittedName>
        <fullName evidence="1">Uncharacterized protein</fullName>
    </submittedName>
</protein>
<evidence type="ECO:0000313" key="2">
    <source>
        <dbReference type="Proteomes" id="UP000646211"/>
    </source>
</evidence>
<comment type="caution">
    <text evidence="1">The sequence shown here is derived from an EMBL/GenBank/DDBJ whole genome shotgun (WGS) entry which is preliminary data.</text>
</comment>
<evidence type="ECO:0000313" key="1">
    <source>
        <dbReference type="EMBL" id="MBF2709858.1"/>
    </source>
</evidence>
<gene>
    <name evidence="1" type="ORF">IR213_14865</name>
</gene>
<keyword evidence="2" id="KW-1185">Reference proteome</keyword>
<reference evidence="1" key="1">
    <citation type="submission" date="2020-11" db="EMBL/GenBank/DDBJ databases">
        <title>Genome of Flavobacterium soyangense.</title>
        <authorList>
            <person name="Liu Q."/>
            <person name="Xin Y.-H."/>
        </authorList>
    </citation>
    <scope>NUCLEOTIDE SEQUENCE</scope>
    <source>
        <strain evidence="1">CGMCC 1.13493</strain>
    </source>
</reference>
<accession>A0A930UAB2</accession>
<sequence length="107" mass="12873">MEKKDILINDIDQFGVESIEQYNRDKEINQVQYFKLIERLDELKVEDFHSPEKFEYFLRYWNQLCEVSRLRAHTECRNKNPAVRSLPTSYPQQNATITSINTKKCKI</sequence>
<dbReference type="RefSeq" id="WP_194313090.1">
    <property type="nucleotide sequence ID" value="NZ_JADHEC010000047.1"/>
</dbReference>
<organism evidence="1 2">
    <name type="scientific">Flavobacterium soyangense</name>
    <dbReference type="NCBI Taxonomy" id="2023265"/>
    <lineage>
        <taxon>Bacteria</taxon>
        <taxon>Pseudomonadati</taxon>
        <taxon>Bacteroidota</taxon>
        <taxon>Flavobacteriia</taxon>
        <taxon>Flavobacteriales</taxon>
        <taxon>Flavobacteriaceae</taxon>
        <taxon>Flavobacterium</taxon>
    </lineage>
</organism>
<dbReference type="AlphaFoldDB" id="A0A930UAB2"/>
<proteinExistence type="predicted"/>
<name>A0A930UAB2_9FLAO</name>
<dbReference type="Proteomes" id="UP000646211">
    <property type="component" value="Unassembled WGS sequence"/>
</dbReference>
<dbReference type="EMBL" id="JADHEC010000047">
    <property type="protein sequence ID" value="MBF2709858.1"/>
    <property type="molecule type" value="Genomic_DNA"/>
</dbReference>